<dbReference type="Proteomes" id="UP000595917">
    <property type="component" value="Chromosome"/>
</dbReference>
<accession>A0A7T7XS24</accession>
<keyword evidence="4" id="KW-1185">Reference proteome</keyword>
<feature type="domain" description="OmpA-like" evidence="2">
    <location>
        <begin position="267"/>
        <end position="384"/>
    </location>
</feature>
<evidence type="ECO:0000259" key="2">
    <source>
        <dbReference type="PROSITE" id="PS51123"/>
    </source>
</evidence>
<dbReference type="InterPro" id="IPR006665">
    <property type="entry name" value="OmpA-like"/>
</dbReference>
<evidence type="ECO:0000256" key="1">
    <source>
        <dbReference type="PROSITE-ProRule" id="PRU00473"/>
    </source>
</evidence>
<proteinExistence type="predicted"/>
<reference evidence="3" key="1">
    <citation type="submission" date="2021-01" db="EMBL/GenBank/DDBJ databases">
        <title>Description of Breznakiella homolactica.</title>
        <authorList>
            <person name="Song Y."/>
            <person name="Brune A."/>
        </authorList>
    </citation>
    <scope>NUCLEOTIDE SEQUENCE</scope>
    <source>
        <strain evidence="3">RmG30</strain>
    </source>
</reference>
<dbReference type="KEGG" id="bhc:JFL75_17220"/>
<dbReference type="Gene3D" id="3.30.1330.60">
    <property type="entry name" value="OmpA-like domain"/>
    <property type="match status" value="1"/>
</dbReference>
<dbReference type="InterPro" id="IPR036737">
    <property type="entry name" value="OmpA-like_sf"/>
</dbReference>
<dbReference type="CDD" id="cd07185">
    <property type="entry name" value="OmpA_C-like"/>
    <property type="match status" value="1"/>
</dbReference>
<dbReference type="Pfam" id="PF00691">
    <property type="entry name" value="OmpA"/>
    <property type="match status" value="1"/>
</dbReference>
<sequence>MPLLAEQFEYKHTKGDRYRILSTVNEDVYVDRRLSHRAEILNRIAVEVTDIRDGLGLHSARFQTAERSEGVYGGQSFQWAREYESVFGRDRQGYITIDPKYYMPVVRNVPVFPGRNVVPGDTWSAEGHEMHDFRDVFGIQEPYRIPFTANYTYLGNREWKGSKYPAFSVSYRIFSEPKAVSGRIWPVRIMGASDQLVFWDFDLGQAAAYEESFRMIFEFSNGQTVEYRGRADAEIIEAPAMDKSRMVTEITEDIARLGIEDTTVRIVDEGVAISLEDIQFEPDSAVLLEREKAKLDKIAEILLRYKDRDILVGGHTAMAGTEAGRRQLSLERAGVVADYLIGKQVRAPDRVVVRGYGADKPLGDNRSETGRRQNRRVEITILEN</sequence>
<name>A0A7T7XS24_9SPIR</name>
<dbReference type="InterPro" id="IPR050330">
    <property type="entry name" value="Bact_OuterMem_StrucFunc"/>
</dbReference>
<gene>
    <name evidence="3" type="ORF">JFL75_17220</name>
</gene>
<dbReference type="PANTHER" id="PTHR30329">
    <property type="entry name" value="STATOR ELEMENT OF FLAGELLAR MOTOR COMPLEX"/>
    <property type="match status" value="1"/>
</dbReference>
<dbReference type="PROSITE" id="PS51123">
    <property type="entry name" value="OMPA_2"/>
    <property type="match status" value="1"/>
</dbReference>
<dbReference type="PANTHER" id="PTHR30329:SF21">
    <property type="entry name" value="LIPOPROTEIN YIAD-RELATED"/>
    <property type="match status" value="1"/>
</dbReference>
<dbReference type="SUPFAM" id="SSF103088">
    <property type="entry name" value="OmpA-like"/>
    <property type="match status" value="1"/>
</dbReference>
<dbReference type="AlphaFoldDB" id="A0A7T7XS24"/>
<evidence type="ECO:0000313" key="4">
    <source>
        <dbReference type="Proteomes" id="UP000595917"/>
    </source>
</evidence>
<dbReference type="EMBL" id="CP067089">
    <property type="protein sequence ID" value="QQO11430.1"/>
    <property type="molecule type" value="Genomic_DNA"/>
</dbReference>
<dbReference type="GO" id="GO:0016020">
    <property type="term" value="C:membrane"/>
    <property type="evidence" value="ECO:0007669"/>
    <property type="project" value="UniProtKB-UniRule"/>
</dbReference>
<keyword evidence="1" id="KW-0472">Membrane</keyword>
<protein>
    <submittedName>
        <fullName evidence="3">OmpA family protein</fullName>
    </submittedName>
</protein>
<organism evidence="3 4">
    <name type="scientific">Breznakiella homolactica</name>
    <dbReference type="NCBI Taxonomy" id="2798577"/>
    <lineage>
        <taxon>Bacteria</taxon>
        <taxon>Pseudomonadati</taxon>
        <taxon>Spirochaetota</taxon>
        <taxon>Spirochaetia</taxon>
        <taxon>Spirochaetales</taxon>
        <taxon>Breznakiellaceae</taxon>
        <taxon>Breznakiella</taxon>
    </lineage>
</organism>
<evidence type="ECO:0000313" key="3">
    <source>
        <dbReference type="EMBL" id="QQO11430.1"/>
    </source>
</evidence>